<evidence type="ECO:0000256" key="5">
    <source>
        <dbReference type="RuleBase" id="RU367021"/>
    </source>
</evidence>
<protein>
    <recommendedName>
        <fullName evidence="5">Acetyltransferase</fullName>
        <ecNumber evidence="5">2.3.1.-</ecNumber>
    </recommendedName>
</protein>
<dbReference type="EC" id="2.3.1.-" evidence="5"/>
<evidence type="ECO:0000256" key="4">
    <source>
        <dbReference type="ARBA" id="ARBA00023315"/>
    </source>
</evidence>
<comment type="caution">
    <text evidence="7">The sequence shown here is derived from an EMBL/GenBank/DDBJ whole genome shotgun (WGS) entry which is preliminary data.</text>
</comment>
<evidence type="ECO:0000256" key="3">
    <source>
        <dbReference type="ARBA" id="ARBA00022737"/>
    </source>
</evidence>
<gene>
    <name evidence="7" type="primary">lacA_1</name>
    <name evidence="7" type="ORF">VST7929_00790</name>
</gene>
<dbReference type="Pfam" id="PF12464">
    <property type="entry name" value="Mac"/>
    <property type="match status" value="1"/>
</dbReference>
<name>A0ABN8DP21_9VIBR</name>
<keyword evidence="3" id="KW-0677">Repeat</keyword>
<evidence type="ECO:0000256" key="1">
    <source>
        <dbReference type="ARBA" id="ARBA00007274"/>
    </source>
</evidence>
<dbReference type="Pfam" id="PF00132">
    <property type="entry name" value="Hexapep"/>
    <property type="match status" value="1"/>
</dbReference>
<feature type="domain" description="Maltose/galactoside acetyltransferase" evidence="6">
    <location>
        <begin position="15"/>
        <end position="53"/>
    </location>
</feature>
<keyword evidence="8" id="KW-1185">Reference proteome</keyword>
<dbReference type="PROSITE" id="PS00101">
    <property type="entry name" value="HEXAPEP_TRANSFERASES"/>
    <property type="match status" value="1"/>
</dbReference>
<dbReference type="InterPro" id="IPR024688">
    <property type="entry name" value="Mac_dom"/>
</dbReference>
<dbReference type="Gene3D" id="2.160.10.10">
    <property type="entry name" value="Hexapeptide repeat proteins"/>
    <property type="match status" value="1"/>
</dbReference>
<sequence>MSNKLSDFSVHIPIDLALCEKQDRTKDLLHDYNHARPSERQKKRDILTQLLGRYQGETIVQPFYCDLGENIHFQGGGFLNTNVTILDLAPVHLGAYVQIGPNVVISTAGHPFDMAERVLPIALGNPITIGDHVWIGAGAIILDGVTIGDRSVIGAGSIVNQDIPADSIAVGQPCRVIRRIEHSEMPNEQELDAMWRPILERE</sequence>
<proteinExistence type="inferred from homology"/>
<dbReference type="InterPro" id="IPR039369">
    <property type="entry name" value="LacA-like"/>
</dbReference>
<organism evidence="7 8">
    <name type="scientific">Vibrio stylophorae</name>
    <dbReference type="NCBI Taxonomy" id="659351"/>
    <lineage>
        <taxon>Bacteria</taxon>
        <taxon>Pseudomonadati</taxon>
        <taxon>Pseudomonadota</taxon>
        <taxon>Gammaproteobacteria</taxon>
        <taxon>Vibrionales</taxon>
        <taxon>Vibrionaceae</taxon>
        <taxon>Vibrio</taxon>
    </lineage>
</organism>
<dbReference type="RefSeq" id="WP_237465085.1">
    <property type="nucleotide sequence ID" value="NZ_CAKLDI010000001.1"/>
</dbReference>
<evidence type="ECO:0000313" key="8">
    <source>
        <dbReference type="Proteomes" id="UP000838672"/>
    </source>
</evidence>
<dbReference type="PANTHER" id="PTHR43017:SF1">
    <property type="entry name" value="ACETYLTRANSFERASE YJL218W-RELATED"/>
    <property type="match status" value="1"/>
</dbReference>
<dbReference type="CDD" id="cd03357">
    <property type="entry name" value="LbH_MAT_GAT"/>
    <property type="match status" value="1"/>
</dbReference>
<evidence type="ECO:0000313" key="7">
    <source>
        <dbReference type="EMBL" id="CAH0532941.1"/>
    </source>
</evidence>
<evidence type="ECO:0000259" key="6">
    <source>
        <dbReference type="Pfam" id="PF12464"/>
    </source>
</evidence>
<keyword evidence="2 5" id="KW-0808">Transferase</keyword>
<keyword evidence="4 5" id="KW-0012">Acyltransferase</keyword>
<dbReference type="GO" id="GO:0008870">
    <property type="term" value="F:galactoside O-acetyltransferase activity"/>
    <property type="evidence" value="ECO:0007669"/>
    <property type="project" value="UniProtKB-EC"/>
</dbReference>
<dbReference type="InterPro" id="IPR011004">
    <property type="entry name" value="Trimer_LpxA-like_sf"/>
</dbReference>
<evidence type="ECO:0000256" key="2">
    <source>
        <dbReference type="ARBA" id="ARBA00022679"/>
    </source>
</evidence>
<accession>A0ABN8DP21</accession>
<dbReference type="SUPFAM" id="SSF51161">
    <property type="entry name" value="Trimeric LpxA-like enzymes"/>
    <property type="match status" value="1"/>
</dbReference>
<dbReference type="InterPro" id="IPR018357">
    <property type="entry name" value="Hexapep_transf_CS"/>
</dbReference>
<dbReference type="InterPro" id="IPR001451">
    <property type="entry name" value="Hexapep"/>
</dbReference>
<dbReference type="EMBL" id="CAKLDI010000001">
    <property type="protein sequence ID" value="CAH0532941.1"/>
    <property type="molecule type" value="Genomic_DNA"/>
</dbReference>
<dbReference type="Proteomes" id="UP000838672">
    <property type="component" value="Unassembled WGS sequence"/>
</dbReference>
<dbReference type="PANTHER" id="PTHR43017">
    <property type="entry name" value="GALACTOSIDE O-ACETYLTRANSFERASE"/>
    <property type="match status" value="1"/>
</dbReference>
<reference evidence="7" key="1">
    <citation type="submission" date="2021-11" db="EMBL/GenBank/DDBJ databases">
        <authorList>
            <person name="Rodrigo-Torres L."/>
            <person name="Arahal R. D."/>
            <person name="Lucena T."/>
        </authorList>
    </citation>
    <scope>NUCLEOTIDE SEQUENCE</scope>
    <source>
        <strain evidence="7">CECT 7929</strain>
    </source>
</reference>
<comment type="similarity">
    <text evidence="1 5">Belongs to the transferase hexapeptide repeat family.</text>
</comment>